<feature type="compositionally biased region" description="Basic residues" evidence="1">
    <location>
        <begin position="304"/>
        <end position="317"/>
    </location>
</feature>
<comment type="caution">
    <text evidence="2">The sequence shown here is derived from an EMBL/GenBank/DDBJ whole genome shotgun (WGS) entry which is preliminary data.</text>
</comment>
<evidence type="ECO:0000313" key="3">
    <source>
        <dbReference type="Proteomes" id="UP001497623"/>
    </source>
</evidence>
<feature type="region of interest" description="Disordered" evidence="1">
    <location>
        <begin position="259"/>
        <end position="322"/>
    </location>
</feature>
<dbReference type="AlphaFoldDB" id="A0AAV2S692"/>
<reference evidence="2 3" key="1">
    <citation type="submission" date="2024-05" db="EMBL/GenBank/DDBJ databases">
        <authorList>
            <person name="Wallberg A."/>
        </authorList>
    </citation>
    <scope>NUCLEOTIDE SEQUENCE [LARGE SCALE GENOMIC DNA]</scope>
</reference>
<dbReference type="EMBL" id="CAXKWB010045314">
    <property type="protein sequence ID" value="CAL4162042.1"/>
    <property type="molecule type" value="Genomic_DNA"/>
</dbReference>
<sequence length="995" mass="113506">MQWIHSQEFVKKKKKKDNIDDIELVEKNKVKVRNKDGRENKKGKIKKQSQEDESIQVKESELESLKKKRKKKTHDNDSEVSKKYKKTLEAYETNEKEQLSNESECYTKSKKKKSTNDKDINFIDNKEVVEINHGKREVKASKRKKHHSQERIEKEKSIFVENIESSSEEVMIVDSSKSKKYKLKKIGDTEEVKSRKNVVDKNIADSTSNDNSLSISDGKNVQFHNEYKESIKNMEKDEYNYSEAAELKENSKSILQIYTENSAKINKDDINQKKQEKEQEKMNEDNTDSEGSKFDDNDKISVNGKKKRKRRRKRKPKMTCEDKNDSVAQCFDKTANFLVPNAKNMSCNSRKTIETQMYNFSYSRPRNKKPMAESNIPQNKHIVYNSDEDVTIEKSIQKIDSVDDNVTKSPSTAKLSGSLWDISDITMWDNSHHDTSSPGISKPKIPPLEVPVAENSCNEISSTSMQKFTIPFRNKKTNTTEENENIFGALLEMSKSEEPKISTYVGRKMKEKFNNTTVTVTSATEQHQRRSPPKGVPTYKTENDEVSQIFHNLLATQNFSQAFICPRTPSTSKLTSIRSTNKQPVFSSDGMVCSNESIMNSHSKAIPNLINADGTCLEARIETIDSLNSDDTQKKEESEKEIEELRTFTKLTVEANMAEAKAAMNRRKRARPKAISSIGTLLNRIRAGEIDVTEESESGNREVQSFEIVDKLAERITSTVGSNESDICKYSNESGVYPLNVQTVEDKILVIGEENNFKSNDKEVDVIPENLSESKSKNLVNCEIKEVTNTCQKIKSNEINESELAIKDEEISIVELDLEVSEIKESDCMIVNSSLNKVAAASPNRKEQILGSREQILKQRQSPRVTRRSIKTEITIKDEDGTITSPIKETKSYNELGEAYFDQFPVMKVLPKVKEFVAVKLLSLNEYCIPVYSNYQQAQVLKVQGTSITLRYIDNLEKIPSKDGQVQEVDLTLEGDGTSETVDWRDVHEPRLVFP</sequence>
<feature type="compositionally biased region" description="Basic and acidic residues" evidence="1">
    <location>
        <begin position="265"/>
        <end position="299"/>
    </location>
</feature>
<evidence type="ECO:0000313" key="2">
    <source>
        <dbReference type="EMBL" id="CAL4162042.1"/>
    </source>
</evidence>
<organism evidence="2 3">
    <name type="scientific">Meganyctiphanes norvegica</name>
    <name type="common">Northern krill</name>
    <name type="synonym">Thysanopoda norvegica</name>
    <dbReference type="NCBI Taxonomy" id="48144"/>
    <lineage>
        <taxon>Eukaryota</taxon>
        <taxon>Metazoa</taxon>
        <taxon>Ecdysozoa</taxon>
        <taxon>Arthropoda</taxon>
        <taxon>Crustacea</taxon>
        <taxon>Multicrustacea</taxon>
        <taxon>Malacostraca</taxon>
        <taxon>Eumalacostraca</taxon>
        <taxon>Eucarida</taxon>
        <taxon>Euphausiacea</taxon>
        <taxon>Euphausiidae</taxon>
        <taxon>Meganyctiphanes</taxon>
    </lineage>
</organism>
<keyword evidence="3" id="KW-1185">Reference proteome</keyword>
<feature type="region of interest" description="Disordered" evidence="1">
    <location>
        <begin position="519"/>
        <end position="539"/>
    </location>
</feature>
<dbReference type="Proteomes" id="UP001497623">
    <property type="component" value="Unassembled WGS sequence"/>
</dbReference>
<accession>A0AAV2S692</accession>
<feature type="region of interest" description="Disordered" evidence="1">
    <location>
        <begin position="28"/>
        <end position="118"/>
    </location>
</feature>
<gene>
    <name evidence="2" type="ORF">MNOR_LOCUS32772</name>
</gene>
<protein>
    <submittedName>
        <fullName evidence="2">Uncharacterized protein</fullName>
    </submittedName>
</protein>
<feature type="compositionally biased region" description="Basic and acidic residues" evidence="1">
    <location>
        <begin position="28"/>
        <end position="42"/>
    </location>
</feature>
<name>A0AAV2S692_MEGNR</name>
<feature type="region of interest" description="Disordered" evidence="1">
    <location>
        <begin position="134"/>
        <end position="153"/>
    </location>
</feature>
<feature type="compositionally biased region" description="Basic and acidic residues" evidence="1">
    <location>
        <begin position="55"/>
        <end position="65"/>
    </location>
</feature>
<evidence type="ECO:0000256" key="1">
    <source>
        <dbReference type="SAM" id="MobiDB-lite"/>
    </source>
</evidence>
<proteinExistence type="predicted"/>
<feature type="compositionally biased region" description="Basic and acidic residues" evidence="1">
    <location>
        <begin position="74"/>
        <end position="99"/>
    </location>
</feature>